<sequence length="140" mass="16402">MDVACKNNRELTMNCEKVALFIIDMQKDFVFPESPFRVAGAYKTVSGIVKVLKKFREEGHPVFHIVREYREDGSDIEKFRYRKFIDGNKYAVPNTEGCEIIDELIPRKNEYRIVKNRFSGFMNTELGFILNRLKISNIVI</sequence>
<dbReference type="Pfam" id="PF00857">
    <property type="entry name" value="Isochorismatase"/>
    <property type="match status" value="1"/>
</dbReference>
<dbReference type="SUPFAM" id="SSF52499">
    <property type="entry name" value="Isochorismatase-like hydrolases"/>
    <property type="match status" value="1"/>
</dbReference>
<dbReference type="CDD" id="cd00431">
    <property type="entry name" value="cysteine_hydrolases"/>
    <property type="match status" value="1"/>
</dbReference>
<feature type="domain" description="Isochorismatase-like" evidence="1">
    <location>
        <begin position="19"/>
        <end position="140"/>
    </location>
</feature>
<proteinExistence type="predicted"/>
<dbReference type="Gene3D" id="3.40.50.850">
    <property type="entry name" value="Isochorismatase-like"/>
    <property type="match status" value="1"/>
</dbReference>
<dbReference type="EMBL" id="UOFV01000141">
    <property type="protein sequence ID" value="VAW98408.1"/>
    <property type="molecule type" value="Genomic_DNA"/>
</dbReference>
<name>A0A3B0ZXX7_9ZZZZ</name>
<accession>A0A3B0ZXX7</accession>
<dbReference type="InterPro" id="IPR036380">
    <property type="entry name" value="Isochorismatase-like_sf"/>
</dbReference>
<evidence type="ECO:0000259" key="1">
    <source>
        <dbReference type="Pfam" id="PF00857"/>
    </source>
</evidence>
<feature type="non-terminal residue" evidence="2">
    <location>
        <position position="140"/>
    </location>
</feature>
<reference evidence="2" key="1">
    <citation type="submission" date="2018-06" db="EMBL/GenBank/DDBJ databases">
        <authorList>
            <person name="Zhirakovskaya E."/>
        </authorList>
    </citation>
    <scope>NUCLEOTIDE SEQUENCE</scope>
</reference>
<evidence type="ECO:0000313" key="2">
    <source>
        <dbReference type="EMBL" id="VAW98408.1"/>
    </source>
</evidence>
<protein>
    <submittedName>
        <fullName evidence="2">Nicotinamidase/isochorismatase family protein</fullName>
    </submittedName>
</protein>
<dbReference type="PANTHER" id="PTHR47044">
    <property type="entry name" value="OS02G0276400 PROTEIN"/>
    <property type="match status" value="1"/>
</dbReference>
<organism evidence="2">
    <name type="scientific">hydrothermal vent metagenome</name>
    <dbReference type="NCBI Taxonomy" id="652676"/>
    <lineage>
        <taxon>unclassified sequences</taxon>
        <taxon>metagenomes</taxon>
        <taxon>ecological metagenomes</taxon>
    </lineage>
</organism>
<dbReference type="AlphaFoldDB" id="A0A3B0ZXX7"/>
<gene>
    <name evidence="2" type="ORF">MNBD_GAMMA19-935</name>
</gene>
<dbReference type="InterPro" id="IPR000868">
    <property type="entry name" value="Isochorismatase-like_dom"/>
</dbReference>